<feature type="binding site" evidence="8">
    <location>
        <position position="176"/>
    </location>
    <ligand>
        <name>ATP</name>
        <dbReference type="ChEBI" id="CHEBI:30616"/>
    </ligand>
</feature>
<keyword evidence="8" id="KW-0963">Cytoplasm</keyword>
<evidence type="ECO:0000256" key="4">
    <source>
        <dbReference type="ARBA" id="ARBA00022655"/>
    </source>
</evidence>
<dbReference type="InterPro" id="IPR014729">
    <property type="entry name" value="Rossmann-like_a/b/a_fold"/>
</dbReference>
<keyword evidence="10" id="KW-1185">Reference proteome</keyword>
<dbReference type="NCBIfam" id="TIGR00125">
    <property type="entry name" value="cyt_tran_rel"/>
    <property type="match status" value="1"/>
</dbReference>
<dbReference type="CDD" id="cd00560">
    <property type="entry name" value="PanC"/>
    <property type="match status" value="1"/>
</dbReference>
<reference evidence="9" key="1">
    <citation type="submission" date="2022-12" db="EMBL/GenBank/DDBJ databases">
        <title>Reference genome sequencing for broad-spectrum identification of bacterial and archaeal isolates by mass spectrometry.</title>
        <authorList>
            <person name="Sekiguchi Y."/>
            <person name="Tourlousse D.M."/>
        </authorList>
    </citation>
    <scope>NUCLEOTIDE SEQUENCE</scope>
    <source>
        <strain evidence="9">TSL-P1</strain>
    </source>
</reference>
<evidence type="ECO:0000313" key="9">
    <source>
        <dbReference type="EMBL" id="GLI54173.1"/>
    </source>
</evidence>
<dbReference type="Gene3D" id="3.30.1300.10">
    <property type="entry name" value="Pantoate-beta-alanine ligase, C-terminal domain"/>
    <property type="match status" value="1"/>
</dbReference>
<comment type="subunit">
    <text evidence="8">Homodimer.</text>
</comment>
<evidence type="ECO:0000256" key="7">
    <source>
        <dbReference type="ARBA" id="ARBA00048258"/>
    </source>
</evidence>
<evidence type="ECO:0000313" key="10">
    <source>
        <dbReference type="Proteomes" id="UP001144297"/>
    </source>
</evidence>
<comment type="pathway">
    <text evidence="1 8">Cofactor biosynthesis; (R)-pantothenate biosynthesis; (R)-pantothenate from (R)-pantoate and beta-alanine: step 1/1.</text>
</comment>
<dbReference type="FunFam" id="3.40.50.620:FF:000013">
    <property type="entry name" value="Pantothenate synthetase"/>
    <property type="match status" value="1"/>
</dbReference>
<proteinExistence type="inferred from homology"/>
<gene>
    <name evidence="8 9" type="primary">panC</name>
    <name evidence="9" type="ORF">TISLANDTSLP1_18660</name>
</gene>
<feature type="binding site" evidence="8">
    <location>
        <begin position="30"/>
        <end position="37"/>
    </location>
    <ligand>
        <name>ATP</name>
        <dbReference type="ChEBI" id="CHEBI:30616"/>
    </ligand>
</feature>
<organism evidence="9 10">
    <name type="scientific">Thermodesulfovibrio yellowstonii</name>
    <dbReference type="NCBI Taxonomy" id="28262"/>
    <lineage>
        <taxon>Bacteria</taxon>
        <taxon>Pseudomonadati</taxon>
        <taxon>Nitrospirota</taxon>
        <taxon>Thermodesulfovibrionia</taxon>
        <taxon>Thermodesulfovibrionales</taxon>
        <taxon>Thermodesulfovibrionaceae</taxon>
        <taxon>Thermodesulfovibrio</taxon>
    </lineage>
</organism>
<evidence type="ECO:0000256" key="6">
    <source>
        <dbReference type="ARBA" id="ARBA00022840"/>
    </source>
</evidence>
<comment type="catalytic activity">
    <reaction evidence="7 8">
        <text>(R)-pantoate + beta-alanine + ATP = (R)-pantothenate + AMP + diphosphate + H(+)</text>
        <dbReference type="Rhea" id="RHEA:10912"/>
        <dbReference type="ChEBI" id="CHEBI:15378"/>
        <dbReference type="ChEBI" id="CHEBI:15980"/>
        <dbReference type="ChEBI" id="CHEBI:29032"/>
        <dbReference type="ChEBI" id="CHEBI:30616"/>
        <dbReference type="ChEBI" id="CHEBI:33019"/>
        <dbReference type="ChEBI" id="CHEBI:57966"/>
        <dbReference type="ChEBI" id="CHEBI:456215"/>
        <dbReference type="EC" id="6.3.2.1"/>
    </reaction>
</comment>
<keyword evidence="4 8" id="KW-0566">Pantothenate biosynthesis</keyword>
<keyword evidence="5 8" id="KW-0547">Nucleotide-binding</keyword>
<dbReference type="GO" id="GO:0004592">
    <property type="term" value="F:pantoate-beta-alanine ligase activity"/>
    <property type="evidence" value="ECO:0007669"/>
    <property type="project" value="UniProtKB-UniRule"/>
</dbReference>
<comment type="miscellaneous">
    <text evidence="8">The reaction proceeds by a bi uni uni bi ping pong mechanism.</text>
</comment>
<dbReference type="PANTHER" id="PTHR21299">
    <property type="entry name" value="CYTIDYLATE KINASE/PANTOATE-BETA-ALANINE LIGASE"/>
    <property type="match status" value="1"/>
</dbReference>
<accession>A0A9W6GF66</accession>
<feature type="binding site" evidence="8">
    <location>
        <position position="61"/>
    </location>
    <ligand>
        <name>(R)-pantoate</name>
        <dbReference type="ChEBI" id="CHEBI:15980"/>
    </ligand>
</feature>
<dbReference type="SUPFAM" id="SSF52374">
    <property type="entry name" value="Nucleotidylyl transferase"/>
    <property type="match status" value="1"/>
</dbReference>
<feature type="binding site" evidence="8">
    <location>
        <begin position="184"/>
        <end position="187"/>
    </location>
    <ligand>
        <name>ATP</name>
        <dbReference type="ChEBI" id="CHEBI:30616"/>
    </ligand>
</feature>
<dbReference type="InterPro" id="IPR042176">
    <property type="entry name" value="Pantoate_ligase_C"/>
</dbReference>
<dbReference type="EC" id="6.3.2.1" evidence="8"/>
<dbReference type="GO" id="GO:0005829">
    <property type="term" value="C:cytosol"/>
    <property type="evidence" value="ECO:0007669"/>
    <property type="project" value="TreeGrafter"/>
</dbReference>
<evidence type="ECO:0000256" key="1">
    <source>
        <dbReference type="ARBA" id="ARBA00004990"/>
    </source>
</evidence>
<evidence type="ECO:0000256" key="8">
    <source>
        <dbReference type="HAMAP-Rule" id="MF_00158"/>
    </source>
</evidence>
<feature type="binding site" evidence="8">
    <location>
        <position position="153"/>
    </location>
    <ligand>
        <name>(R)-pantoate</name>
        <dbReference type="ChEBI" id="CHEBI:15980"/>
    </ligand>
</feature>
<feature type="active site" description="Proton donor" evidence="8">
    <location>
        <position position="37"/>
    </location>
</feature>
<dbReference type="NCBIfam" id="TIGR00018">
    <property type="entry name" value="panC"/>
    <property type="match status" value="1"/>
</dbReference>
<dbReference type="InterPro" id="IPR003721">
    <property type="entry name" value="Pantoate_ligase"/>
</dbReference>
<comment type="subcellular location">
    <subcellularLocation>
        <location evidence="8">Cytoplasm</location>
    </subcellularLocation>
</comment>
<dbReference type="HAMAP" id="MF_00158">
    <property type="entry name" value="PanC"/>
    <property type="match status" value="1"/>
</dbReference>
<feature type="binding site" evidence="8">
    <location>
        <begin position="147"/>
        <end position="150"/>
    </location>
    <ligand>
        <name>ATP</name>
        <dbReference type="ChEBI" id="CHEBI:30616"/>
    </ligand>
</feature>
<comment type="caution">
    <text evidence="9">The sequence shown here is derived from an EMBL/GenBank/DDBJ whole genome shotgun (WGS) entry which is preliminary data.</text>
</comment>
<feature type="binding site" evidence="8">
    <location>
        <position position="61"/>
    </location>
    <ligand>
        <name>beta-alanine</name>
        <dbReference type="ChEBI" id="CHEBI:57966"/>
    </ligand>
</feature>
<dbReference type="EMBL" id="BSDX01000001">
    <property type="protein sequence ID" value="GLI54173.1"/>
    <property type="molecule type" value="Genomic_DNA"/>
</dbReference>
<evidence type="ECO:0000256" key="3">
    <source>
        <dbReference type="ARBA" id="ARBA00022598"/>
    </source>
</evidence>
<dbReference type="Gene3D" id="3.40.50.620">
    <property type="entry name" value="HUPs"/>
    <property type="match status" value="1"/>
</dbReference>
<keyword evidence="6 8" id="KW-0067">ATP-binding</keyword>
<dbReference type="Proteomes" id="UP001144297">
    <property type="component" value="Unassembled WGS sequence"/>
</dbReference>
<protein>
    <recommendedName>
        <fullName evidence="8">Pantothenate synthetase</fullName>
        <shortName evidence="8">PS</shortName>
        <ecNumber evidence="8">6.3.2.1</ecNumber>
    </recommendedName>
    <alternativeName>
        <fullName evidence="8">Pantoate--beta-alanine ligase</fullName>
    </alternativeName>
    <alternativeName>
        <fullName evidence="8">Pantoate-activating enzyme</fullName>
    </alternativeName>
</protein>
<evidence type="ECO:0000256" key="5">
    <source>
        <dbReference type="ARBA" id="ARBA00022741"/>
    </source>
</evidence>
<comment type="function">
    <text evidence="8">Catalyzes the condensation of pantoate with beta-alanine in an ATP-dependent reaction via a pantoyl-adenylate intermediate.</text>
</comment>
<evidence type="ECO:0000256" key="2">
    <source>
        <dbReference type="ARBA" id="ARBA00009256"/>
    </source>
</evidence>
<comment type="similarity">
    <text evidence="2 8">Belongs to the pantothenate synthetase family.</text>
</comment>
<sequence length="280" mass="32336">MEVIRIPRIMREISKELRFKGKSIGFIPTMGALHEGHLSLIRRAKEENDIVIVSIFVNPTQFAQGEDYEKYPRDVELDKEKLEALAIDYLFLPDVNSLYPEGYSTYVVVEGLSDKLCGIFRPGHFRGVATIVCKLFNIVKPLRAYFGQKDYQQSLIIRRMVEDLNFDIEIIVCPTVREQDGLAMSSRNLYLNEKERQSATVIYKALKEGERLLNEGEKPLDVKLKMHEILKKEPLIREIQYAGVYDPLTLEEVKERQNKYLLAVALKIGDTRLIDNLIVE</sequence>
<dbReference type="AlphaFoldDB" id="A0A9W6GF66"/>
<keyword evidence="3 8" id="KW-0436">Ligase</keyword>
<name>A0A9W6GF66_9BACT</name>
<dbReference type="GO" id="GO:0005524">
    <property type="term" value="F:ATP binding"/>
    <property type="evidence" value="ECO:0007669"/>
    <property type="project" value="UniProtKB-KW"/>
</dbReference>
<dbReference type="PANTHER" id="PTHR21299:SF1">
    <property type="entry name" value="PANTOATE--BETA-ALANINE LIGASE"/>
    <property type="match status" value="1"/>
</dbReference>
<dbReference type="InterPro" id="IPR004821">
    <property type="entry name" value="Cyt_trans-like"/>
</dbReference>
<dbReference type="Pfam" id="PF02569">
    <property type="entry name" value="Pantoate_ligase"/>
    <property type="match status" value="1"/>
</dbReference>
<dbReference type="GO" id="GO:0015940">
    <property type="term" value="P:pantothenate biosynthetic process"/>
    <property type="evidence" value="ECO:0007669"/>
    <property type="project" value="UniProtKB-UniRule"/>
</dbReference>